<feature type="region of interest" description="Disordered" evidence="1">
    <location>
        <begin position="65"/>
        <end position="85"/>
    </location>
</feature>
<dbReference type="Proteomes" id="UP001605036">
    <property type="component" value="Unassembled WGS sequence"/>
</dbReference>
<keyword evidence="3" id="KW-1185">Reference proteome</keyword>
<accession>A0ABD1ZSI8</accession>
<evidence type="ECO:0000256" key="1">
    <source>
        <dbReference type="SAM" id="MobiDB-lite"/>
    </source>
</evidence>
<proteinExistence type="predicted"/>
<name>A0ABD1ZSI8_9MARC</name>
<dbReference type="EMBL" id="JBHFFA010000001">
    <property type="protein sequence ID" value="KAL2653945.1"/>
    <property type="molecule type" value="Genomic_DNA"/>
</dbReference>
<feature type="compositionally biased region" description="Polar residues" evidence="1">
    <location>
        <begin position="65"/>
        <end position="74"/>
    </location>
</feature>
<reference evidence="2 3" key="1">
    <citation type="submission" date="2024-09" db="EMBL/GenBank/DDBJ databases">
        <title>Chromosome-scale assembly of Riccia fluitans.</title>
        <authorList>
            <person name="Paukszto L."/>
            <person name="Sawicki J."/>
            <person name="Karawczyk K."/>
            <person name="Piernik-Szablinska J."/>
            <person name="Szczecinska M."/>
            <person name="Mazdziarz M."/>
        </authorList>
    </citation>
    <scope>NUCLEOTIDE SEQUENCE [LARGE SCALE GENOMIC DNA]</scope>
    <source>
        <strain evidence="2">Rf_01</strain>
        <tissue evidence="2">Aerial parts of the thallus</tissue>
    </source>
</reference>
<evidence type="ECO:0000313" key="3">
    <source>
        <dbReference type="Proteomes" id="UP001605036"/>
    </source>
</evidence>
<organism evidence="2 3">
    <name type="scientific">Riccia fluitans</name>
    <dbReference type="NCBI Taxonomy" id="41844"/>
    <lineage>
        <taxon>Eukaryota</taxon>
        <taxon>Viridiplantae</taxon>
        <taxon>Streptophyta</taxon>
        <taxon>Embryophyta</taxon>
        <taxon>Marchantiophyta</taxon>
        <taxon>Marchantiopsida</taxon>
        <taxon>Marchantiidae</taxon>
        <taxon>Marchantiales</taxon>
        <taxon>Ricciaceae</taxon>
        <taxon>Riccia</taxon>
    </lineage>
</organism>
<protein>
    <submittedName>
        <fullName evidence="2">Uncharacterized protein</fullName>
    </submittedName>
</protein>
<sequence>MSTLPCSRFDSPVEHYHVTAIPLLMTRIGGCFLCPTVGNVLPLWVRGGIPTVALSRSPFVSISEPNAESPSGTCRSGHVATGGSVTADHMGREATTFERADGSILWWVGLRRAGVGARSRLPLQTGFVLGFDTARAPGAGRWLPRPVRKKDQPPPFMFCHDADMVACSCLDSLNSRCSDAIQFATSALVGCSPHSCHSRIHGFDPISNFWEFPFMPASASPSYRAT</sequence>
<evidence type="ECO:0000313" key="2">
    <source>
        <dbReference type="EMBL" id="KAL2653945.1"/>
    </source>
</evidence>
<dbReference type="AlphaFoldDB" id="A0ABD1ZSI8"/>
<gene>
    <name evidence="2" type="ORF">R1flu_022073</name>
</gene>
<comment type="caution">
    <text evidence="2">The sequence shown here is derived from an EMBL/GenBank/DDBJ whole genome shotgun (WGS) entry which is preliminary data.</text>
</comment>